<evidence type="ECO:0000256" key="1">
    <source>
        <dbReference type="ARBA" id="ARBA00008918"/>
    </source>
</evidence>
<dbReference type="InterPro" id="IPR023393">
    <property type="entry name" value="START-like_dom_sf"/>
</dbReference>
<dbReference type="PIRSF" id="PIRSF039033">
    <property type="entry name" value="START_dom"/>
    <property type="match status" value="1"/>
</dbReference>
<dbReference type="PROSITE" id="PS50848">
    <property type="entry name" value="START"/>
    <property type="match status" value="1"/>
</dbReference>
<protein>
    <recommendedName>
        <fullName evidence="3">START domain-containing protein</fullName>
    </recommendedName>
</protein>
<feature type="chain" id="PRO_5045245140" description="START domain-containing protein" evidence="2">
    <location>
        <begin position="26"/>
        <end position="216"/>
    </location>
</feature>
<dbReference type="InterPro" id="IPR002913">
    <property type="entry name" value="START_lipid-bd_dom"/>
</dbReference>
<keyword evidence="2" id="KW-0732">Signal</keyword>
<accession>A0ABS3DDX0</accession>
<evidence type="ECO:0000313" key="5">
    <source>
        <dbReference type="Proteomes" id="UP000664052"/>
    </source>
</evidence>
<feature type="domain" description="START" evidence="3">
    <location>
        <begin position="28"/>
        <end position="209"/>
    </location>
</feature>
<keyword evidence="5" id="KW-1185">Reference proteome</keyword>
<comment type="similarity">
    <text evidence="1">Belongs to the ribosome association toxin RatA family.</text>
</comment>
<proteinExistence type="inferred from homology"/>
<name>A0ABS3DDX0_9BACT</name>
<dbReference type="SUPFAM" id="SSF55961">
    <property type="entry name" value="Bet v1-like"/>
    <property type="match status" value="1"/>
</dbReference>
<organism evidence="4 5">
    <name type="scientific">Corallococcus macrosporus</name>
    <dbReference type="NCBI Taxonomy" id="35"/>
    <lineage>
        <taxon>Bacteria</taxon>
        <taxon>Pseudomonadati</taxon>
        <taxon>Myxococcota</taxon>
        <taxon>Myxococcia</taxon>
        <taxon>Myxococcales</taxon>
        <taxon>Cystobacterineae</taxon>
        <taxon>Myxococcaceae</taxon>
        <taxon>Corallococcus</taxon>
    </lineage>
</organism>
<evidence type="ECO:0000259" key="3">
    <source>
        <dbReference type="PROSITE" id="PS50848"/>
    </source>
</evidence>
<gene>
    <name evidence="4" type="ORF">JYK02_20350</name>
</gene>
<dbReference type="InterPro" id="IPR005031">
    <property type="entry name" value="COQ10_START"/>
</dbReference>
<dbReference type="EMBL" id="JAFIMU010000007">
    <property type="protein sequence ID" value="MBN8229869.1"/>
    <property type="molecule type" value="Genomic_DNA"/>
</dbReference>
<dbReference type="InterPro" id="IPR028347">
    <property type="entry name" value="START_dom_prot"/>
</dbReference>
<reference evidence="4 5" key="1">
    <citation type="submission" date="2021-02" db="EMBL/GenBank/DDBJ databases">
        <title>De Novo genome assembly of isolated myxobacteria.</title>
        <authorList>
            <person name="Stevens D.C."/>
        </authorList>
    </citation>
    <scope>NUCLEOTIDE SEQUENCE [LARGE SCALE GENOMIC DNA]</scope>
    <source>
        <strain evidence="4 5">ATCC 29039</strain>
    </source>
</reference>
<feature type="signal peptide" evidence="2">
    <location>
        <begin position="1"/>
        <end position="25"/>
    </location>
</feature>
<dbReference type="Gene3D" id="3.30.530.20">
    <property type="match status" value="1"/>
</dbReference>
<dbReference type="Proteomes" id="UP000664052">
    <property type="component" value="Unassembled WGS sequence"/>
</dbReference>
<sequence>MLGMTRRWGAALVAGAVLAAGVAGAQEWETVATTPFLIKVRPRPGTKAKDIWAEGELKASAAQIQATLEDQESYRLFMPYVKESRVVRPTDDGGRLTYTRLDLPVVSSRDYICHVVTESKVAPDGTGVYQQRWKAEPDAFPARRDVVRLRLNEGSWRVEPKGEGTSWVVYKFTVDPAGSIPGFLANVGQKDAVVDTLRAVEKRAKSLTVPETPPAK</sequence>
<dbReference type="RefSeq" id="WP_207053319.1">
    <property type="nucleotide sequence ID" value="NZ_JAFIMU010000007.1"/>
</dbReference>
<evidence type="ECO:0000313" key="4">
    <source>
        <dbReference type="EMBL" id="MBN8229869.1"/>
    </source>
</evidence>
<dbReference type="Pfam" id="PF03364">
    <property type="entry name" value="Polyketide_cyc"/>
    <property type="match status" value="1"/>
</dbReference>
<evidence type="ECO:0000256" key="2">
    <source>
        <dbReference type="SAM" id="SignalP"/>
    </source>
</evidence>
<comment type="caution">
    <text evidence="4">The sequence shown here is derived from an EMBL/GenBank/DDBJ whole genome shotgun (WGS) entry which is preliminary data.</text>
</comment>